<gene>
    <name evidence="1" type="ORF">LITE_LOCUS35041</name>
</gene>
<dbReference type="Proteomes" id="UP001154282">
    <property type="component" value="Unassembled WGS sequence"/>
</dbReference>
<organism evidence="1 2">
    <name type="scientific">Linum tenue</name>
    <dbReference type="NCBI Taxonomy" id="586396"/>
    <lineage>
        <taxon>Eukaryota</taxon>
        <taxon>Viridiplantae</taxon>
        <taxon>Streptophyta</taxon>
        <taxon>Embryophyta</taxon>
        <taxon>Tracheophyta</taxon>
        <taxon>Spermatophyta</taxon>
        <taxon>Magnoliopsida</taxon>
        <taxon>eudicotyledons</taxon>
        <taxon>Gunneridae</taxon>
        <taxon>Pentapetalae</taxon>
        <taxon>rosids</taxon>
        <taxon>fabids</taxon>
        <taxon>Malpighiales</taxon>
        <taxon>Linaceae</taxon>
        <taxon>Linum</taxon>
    </lineage>
</organism>
<accession>A0AAV0NT09</accession>
<dbReference type="AlphaFoldDB" id="A0AAV0NT09"/>
<proteinExistence type="predicted"/>
<keyword evidence="2" id="KW-1185">Reference proteome</keyword>
<dbReference type="EMBL" id="CAMGYJ010000008">
    <property type="protein sequence ID" value="CAI0461671.1"/>
    <property type="molecule type" value="Genomic_DNA"/>
</dbReference>
<evidence type="ECO:0000313" key="1">
    <source>
        <dbReference type="EMBL" id="CAI0461671.1"/>
    </source>
</evidence>
<name>A0AAV0NT09_9ROSI</name>
<protein>
    <submittedName>
        <fullName evidence="1">Uncharacterized protein</fullName>
    </submittedName>
</protein>
<comment type="caution">
    <text evidence="1">The sequence shown here is derived from an EMBL/GenBank/DDBJ whole genome shotgun (WGS) entry which is preliminary data.</text>
</comment>
<evidence type="ECO:0000313" key="2">
    <source>
        <dbReference type="Proteomes" id="UP001154282"/>
    </source>
</evidence>
<sequence length="89" mass="9913">MDSTAAIEACAVGDDNDDNEGVVRGSFFCFACTIFTIFRFDFRVFEILIPFSCLFFGKMDLNRGVASRSILPFLRSILLARTAATLRLS</sequence>
<reference evidence="1" key="1">
    <citation type="submission" date="2022-08" db="EMBL/GenBank/DDBJ databases">
        <authorList>
            <person name="Gutierrez-Valencia J."/>
        </authorList>
    </citation>
    <scope>NUCLEOTIDE SEQUENCE</scope>
</reference>